<dbReference type="InterPro" id="IPR018187">
    <property type="entry name" value="Asp/Glu_racemase_AS_1"/>
</dbReference>
<dbReference type="Proteomes" id="UP000193355">
    <property type="component" value="Unassembled WGS sequence"/>
</dbReference>
<dbReference type="InterPro" id="IPR004380">
    <property type="entry name" value="Asp_race"/>
</dbReference>
<proteinExistence type="inferred from homology"/>
<comment type="similarity">
    <text evidence="1">Belongs to the aspartate/glutamate racemases family.</text>
</comment>
<keyword evidence="4" id="KW-1185">Reference proteome</keyword>
<evidence type="ECO:0000313" key="3">
    <source>
        <dbReference type="EMBL" id="SMG33887.1"/>
    </source>
</evidence>
<dbReference type="InterPro" id="IPR015942">
    <property type="entry name" value="Asp/Glu/hydantoin_racemase"/>
</dbReference>
<dbReference type="PANTHER" id="PTHR21198:SF7">
    <property type="entry name" value="ASPARTATE-GLUTAMATE RACEMASE FAMILY"/>
    <property type="match status" value="1"/>
</dbReference>
<dbReference type="EMBL" id="FXBB01000019">
    <property type="protein sequence ID" value="SMG33887.1"/>
    <property type="molecule type" value="Genomic_DNA"/>
</dbReference>
<dbReference type="Gene3D" id="3.40.50.1860">
    <property type="match status" value="2"/>
</dbReference>
<organism evidence="3 4">
    <name type="scientific">Dethiosulfovibrio salsuginis</name>
    <dbReference type="NCBI Taxonomy" id="561720"/>
    <lineage>
        <taxon>Bacteria</taxon>
        <taxon>Thermotogati</taxon>
        <taxon>Synergistota</taxon>
        <taxon>Synergistia</taxon>
        <taxon>Synergistales</taxon>
        <taxon>Dethiosulfovibrionaceae</taxon>
        <taxon>Dethiosulfovibrio</taxon>
    </lineage>
</organism>
<protein>
    <submittedName>
        <fullName evidence="3">Aspartate racemase</fullName>
    </submittedName>
</protein>
<accession>A0A1X7K083</accession>
<reference evidence="4" key="1">
    <citation type="submission" date="2017-04" db="EMBL/GenBank/DDBJ databases">
        <authorList>
            <person name="Varghese N."/>
            <person name="Submissions S."/>
        </authorList>
    </citation>
    <scope>NUCLEOTIDE SEQUENCE [LARGE SCALE GENOMIC DNA]</scope>
    <source>
        <strain evidence="4">USBA 82</strain>
    </source>
</reference>
<dbReference type="Pfam" id="PF01177">
    <property type="entry name" value="Asp_Glu_race"/>
    <property type="match status" value="1"/>
</dbReference>
<keyword evidence="2" id="KW-0413">Isomerase</keyword>
<gene>
    <name evidence="3" type="ORF">SAMN06275492_11918</name>
</gene>
<dbReference type="GO" id="GO:0047661">
    <property type="term" value="F:amino-acid racemase activity"/>
    <property type="evidence" value="ECO:0007669"/>
    <property type="project" value="InterPro"/>
</dbReference>
<dbReference type="InterPro" id="IPR001920">
    <property type="entry name" value="Asp/Glu_race"/>
</dbReference>
<name>A0A1X7K083_9BACT</name>
<dbReference type="PANTHER" id="PTHR21198">
    <property type="entry name" value="GLUTAMATE RACEMASE"/>
    <property type="match status" value="1"/>
</dbReference>
<dbReference type="PROSITE" id="PS00923">
    <property type="entry name" value="ASP_GLU_RACEMASE_1"/>
    <property type="match status" value="1"/>
</dbReference>
<dbReference type="SUPFAM" id="SSF53681">
    <property type="entry name" value="Aspartate/glutamate racemase"/>
    <property type="match status" value="2"/>
</dbReference>
<sequence>MEGKVKVSGRILGVYGGLGPAASAEFMRLLAERAPAEVDQDHPVVYVYSNPQIPDRSSAIMGQGPSPEGDLRTGLMTLCSWGADILAVPCNTAHFFIDRFRNELPVPLIHIVDATVEEASIVSPDGAWLIATGGTMYSGIYQRESHRVGYDLLEPSKEVLESVSEAIAAVKGGNLGLSGGIMAHIVEQLRGIRDIPLLGACTELPLAYAASGLPSDGMISSLDALANRCISALYS</sequence>
<dbReference type="AlphaFoldDB" id="A0A1X7K083"/>
<evidence type="ECO:0000256" key="1">
    <source>
        <dbReference type="ARBA" id="ARBA00007847"/>
    </source>
</evidence>
<dbReference type="STRING" id="561720.SAMN06275492_11918"/>
<evidence type="ECO:0000256" key="2">
    <source>
        <dbReference type="ARBA" id="ARBA00023235"/>
    </source>
</evidence>
<dbReference type="NCBIfam" id="TIGR00035">
    <property type="entry name" value="asp_race"/>
    <property type="match status" value="1"/>
</dbReference>
<evidence type="ECO:0000313" key="4">
    <source>
        <dbReference type="Proteomes" id="UP000193355"/>
    </source>
</evidence>
<dbReference type="RefSeq" id="WP_234986178.1">
    <property type="nucleotide sequence ID" value="NZ_FXBB01000019.1"/>
</dbReference>